<dbReference type="PANTHER" id="PTHR44329">
    <property type="entry name" value="SERINE/THREONINE-PROTEIN KINASE TNNI3K-RELATED"/>
    <property type="match status" value="1"/>
</dbReference>
<dbReference type="EMBL" id="JAPFFF010000052">
    <property type="protein sequence ID" value="KAK8839227.1"/>
    <property type="molecule type" value="Genomic_DNA"/>
</dbReference>
<dbReference type="Gene3D" id="1.10.510.10">
    <property type="entry name" value="Transferase(Phosphotransferase) domain 1"/>
    <property type="match status" value="1"/>
</dbReference>
<dbReference type="Pfam" id="PF07714">
    <property type="entry name" value="PK_Tyr_Ser-Thr"/>
    <property type="match status" value="1"/>
</dbReference>
<evidence type="ECO:0000313" key="3">
    <source>
        <dbReference type="Proteomes" id="UP001470230"/>
    </source>
</evidence>
<dbReference type="InterPro" id="IPR051681">
    <property type="entry name" value="Ser/Thr_Kinases-Pseudokinases"/>
</dbReference>
<dbReference type="InterPro" id="IPR011009">
    <property type="entry name" value="Kinase-like_dom_sf"/>
</dbReference>
<proteinExistence type="predicted"/>
<dbReference type="InterPro" id="IPR029071">
    <property type="entry name" value="Ubiquitin-like_domsf"/>
</dbReference>
<comment type="caution">
    <text evidence="2">The sequence shown here is derived from an EMBL/GenBank/DDBJ whole genome shotgun (WGS) entry which is preliminary data.</text>
</comment>
<protein>
    <recommendedName>
        <fullName evidence="1">Protein kinase domain-containing protein</fullName>
    </recommendedName>
</protein>
<dbReference type="InterPro" id="IPR000719">
    <property type="entry name" value="Prot_kinase_dom"/>
</dbReference>
<reference evidence="2 3" key="1">
    <citation type="submission" date="2024-04" db="EMBL/GenBank/DDBJ databases">
        <title>Tritrichomonas musculus Genome.</title>
        <authorList>
            <person name="Alves-Ferreira E."/>
            <person name="Grigg M."/>
            <person name="Lorenzi H."/>
            <person name="Galac M."/>
        </authorList>
    </citation>
    <scope>NUCLEOTIDE SEQUENCE [LARGE SCALE GENOMIC DNA]</scope>
    <source>
        <strain evidence="2 3">EAF2021</strain>
    </source>
</reference>
<dbReference type="InterPro" id="IPR001245">
    <property type="entry name" value="Ser-Thr/Tyr_kinase_cat_dom"/>
</dbReference>
<sequence>MVSMPYMENGSLADTLHNGQSDDTWKATTIAGIVTGMKYLHTKEFYRGNLIPNNILINKEGHPQISDYLCHRLSKSRIISKNKEDDILYVAPELINDSDGRNTQKADIYSFAVILYEIIVGHEIFSEKSKSLILNGKRPEIPNTIDPVINEIISKCWSAKPSERFEFSDIYSKLKSIDLAITKNVDVNIVKEYIDSVFDARKMTVNVRLWDGSLHQIDVCLDGLVYGIRQGIGEYANIPVDQVILGRNESPFFCCWSCGLNQNVSFEYALDKMDDKRNFLNDRIIDLVVRITAVADKYPTFQNKLNIRMFPTNETENNVTTFYMKPGKVSDMIKKNNTK</sequence>
<keyword evidence="3" id="KW-1185">Reference proteome</keyword>
<dbReference type="PROSITE" id="PS50011">
    <property type="entry name" value="PROTEIN_KINASE_DOM"/>
    <property type="match status" value="1"/>
</dbReference>
<organism evidence="2 3">
    <name type="scientific">Tritrichomonas musculus</name>
    <dbReference type="NCBI Taxonomy" id="1915356"/>
    <lineage>
        <taxon>Eukaryota</taxon>
        <taxon>Metamonada</taxon>
        <taxon>Parabasalia</taxon>
        <taxon>Tritrichomonadida</taxon>
        <taxon>Tritrichomonadidae</taxon>
        <taxon>Tritrichomonas</taxon>
    </lineage>
</organism>
<name>A0ABR2GZ54_9EUKA</name>
<feature type="domain" description="Protein kinase" evidence="1">
    <location>
        <begin position="1"/>
        <end position="177"/>
    </location>
</feature>
<gene>
    <name evidence="2" type="ORF">M9Y10_032156</name>
</gene>
<evidence type="ECO:0000313" key="2">
    <source>
        <dbReference type="EMBL" id="KAK8839227.1"/>
    </source>
</evidence>
<dbReference type="SUPFAM" id="SSF54236">
    <property type="entry name" value="Ubiquitin-like"/>
    <property type="match status" value="1"/>
</dbReference>
<evidence type="ECO:0000259" key="1">
    <source>
        <dbReference type="PROSITE" id="PS50011"/>
    </source>
</evidence>
<accession>A0ABR2GZ54</accession>
<dbReference type="SUPFAM" id="SSF56112">
    <property type="entry name" value="Protein kinase-like (PK-like)"/>
    <property type="match status" value="1"/>
</dbReference>
<dbReference type="Proteomes" id="UP001470230">
    <property type="component" value="Unassembled WGS sequence"/>
</dbReference>